<protein>
    <submittedName>
        <fullName evidence="10">ABC transporter permease</fullName>
    </submittedName>
</protein>
<keyword evidence="11" id="KW-1185">Reference proteome</keyword>
<evidence type="ECO:0000256" key="4">
    <source>
        <dbReference type="ARBA" id="ARBA00022989"/>
    </source>
</evidence>
<dbReference type="AlphaFoldDB" id="A0A4V2Z2B5"/>
<feature type="transmembrane region" description="Helical" evidence="7">
    <location>
        <begin position="361"/>
        <end position="382"/>
    </location>
</feature>
<evidence type="ECO:0000256" key="2">
    <source>
        <dbReference type="ARBA" id="ARBA00022475"/>
    </source>
</evidence>
<feature type="transmembrane region" description="Helical" evidence="7">
    <location>
        <begin position="21"/>
        <end position="42"/>
    </location>
</feature>
<comment type="caution">
    <text evidence="10">The sequence shown here is derived from an EMBL/GenBank/DDBJ whole genome shotgun (WGS) entry which is preliminary data.</text>
</comment>
<dbReference type="PANTHER" id="PTHR30572:SF4">
    <property type="entry name" value="ABC TRANSPORTER PERMEASE YTRF"/>
    <property type="match status" value="1"/>
</dbReference>
<feature type="transmembrane region" description="Helical" evidence="7">
    <location>
        <begin position="273"/>
        <end position="298"/>
    </location>
</feature>
<dbReference type="OrthoDB" id="9780560at2"/>
<keyword evidence="4 7" id="KW-1133">Transmembrane helix</keyword>
<dbReference type="InParanoid" id="A0A4V2Z2B5"/>
<dbReference type="Proteomes" id="UP000294739">
    <property type="component" value="Unassembled WGS sequence"/>
</dbReference>
<keyword evidence="5 7" id="KW-0472">Membrane</keyword>
<dbReference type="FunCoup" id="A0A4V2Z2B5">
    <property type="interactions" value="4"/>
</dbReference>
<organism evidence="10 11">
    <name type="scientific">Jiangella asiatica</name>
    <dbReference type="NCBI Taxonomy" id="2530372"/>
    <lineage>
        <taxon>Bacteria</taxon>
        <taxon>Bacillati</taxon>
        <taxon>Actinomycetota</taxon>
        <taxon>Actinomycetes</taxon>
        <taxon>Jiangellales</taxon>
        <taxon>Jiangellaceae</taxon>
        <taxon>Jiangella</taxon>
    </lineage>
</organism>
<evidence type="ECO:0000259" key="8">
    <source>
        <dbReference type="Pfam" id="PF02687"/>
    </source>
</evidence>
<name>A0A4V2Z2B5_9ACTN</name>
<evidence type="ECO:0000256" key="6">
    <source>
        <dbReference type="ARBA" id="ARBA00038076"/>
    </source>
</evidence>
<keyword evidence="3 7" id="KW-0812">Transmembrane</keyword>
<evidence type="ECO:0000256" key="7">
    <source>
        <dbReference type="SAM" id="Phobius"/>
    </source>
</evidence>
<accession>A0A4V2Z2B5</accession>
<dbReference type="InterPro" id="IPR050250">
    <property type="entry name" value="Macrolide_Exporter_MacB"/>
</dbReference>
<feature type="domain" description="MacB-like periplasmic core" evidence="9">
    <location>
        <begin position="22"/>
        <end position="215"/>
    </location>
</feature>
<evidence type="ECO:0000256" key="1">
    <source>
        <dbReference type="ARBA" id="ARBA00004651"/>
    </source>
</evidence>
<evidence type="ECO:0000256" key="5">
    <source>
        <dbReference type="ARBA" id="ARBA00023136"/>
    </source>
</evidence>
<dbReference type="InterPro" id="IPR003838">
    <property type="entry name" value="ABC3_permease_C"/>
</dbReference>
<proteinExistence type="inferred from homology"/>
<sequence length="396" mass="40221">MTVPDLLGEALAGVAARPSRLALTTLGTVLGIAALVATLGLGQTAAGQINDQFDRIAAVRVVIESGETDGPDGEVALTQLPWDAPERLGRLAGVEAAGTFASVDVAGAPVRGVPYGTIEQTVPVAGASPGLFDALGARLAGGRFFDGGHEQRADPVVVLGRYAAERLGISRVDSQPSIFIGDRSFTVIGILDAVDYRSEVQDSVIIPMGTARALYGLEAPEAVEIRTALGAAQLIGEQAPIAVDPNEPDLLDVTAPPPPGSLRDTVSADVNGLFLALGGLSLLVGGLGIANVTLLSVLERISEIGLRRAVGAGGLHVAGQFLVESGIVGFLGGLIGSTIGVLATVGVSVVRDWTPLLDIRLALAAPLLGGLIGLVAGTYPAWRASAVEPITALRTA</sequence>
<dbReference type="Pfam" id="PF02687">
    <property type="entry name" value="FtsX"/>
    <property type="match status" value="1"/>
</dbReference>
<feature type="domain" description="ABC3 transporter permease C-terminal" evidence="8">
    <location>
        <begin position="277"/>
        <end position="389"/>
    </location>
</feature>
<dbReference type="GO" id="GO:0022857">
    <property type="term" value="F:transmembrane transporter activity"/>
    <property type="evidence" value="ECO:0007669"/>
    <property type="project" value="TreeGrafter"/>
</dbReference>
<dbReference type="InterPro" id="IPR025857">
    <property type="entry name" value="MacB_PCD"/>
</dbReference>
<evidence type="ECO:0000256" key="3">
    <source>
        <dbReference type="ARBA" id="ARBA00022692"/>
    </source>
</evidence>
<comment type="subcellular location">
    <subcellularLocation>
        <location evidence="1">Cell membrane</location>
        <topology evidence="1">Multi-pass membrane protein</topology>
    </subcellularLocation>
</comment>
<dbReference type="Pfam" id="PF12704">
    <property type="entry name" value="MacB_PCD"/>
    <property type="match status" value="1"/>
</dbReference>
<comment type="similarity">
    <text evidence="6">Belongs to the ABC-4 integral membrane protein family.</text>
</comment>
<evidence type="ECO:0000313" key="10">
    <source>
        <dbReference type="EMBL" id="TDE08218.1"/>
    </source>
</evidence>
<dbReference type="PANTHER" id="PTHR30572">
    <property type="entry name" value="MEMBRANE COMPONENT OF TRANSPORTER-RELATED"/>
    <property type="match status" value="1"/>
</dbReference>
<evidence type="ECO:0000313" key="11">
    <source>
        <dbReference type="Proteomes" id="UP000294739"/>
    </source>
</evidence>
<keyword evidence="2" id="KW-1003">Cell membrane</keyword>
<dbReference type="EMBL" id="SMKZ01000026">
    <property type="protein sequence ID" value="TDE08218.1"/>
    <property type="molecule type" value="Genomic_DNA"/>
</dbReference>
<dbReference type="GO" id="GO:0005886">
    <property type="term" value="C:plasma membrane"/>
    <property type="evidence" value="ECO:0007669"/>
    <property type="project" value="UniProtKB-SubCell"/>
</dbReference>
<evidence type="ECO:0000259" key="9">
    <source>
        <dbReference type="Pfam" id="PF12704"/>
    </source>
</evidence>
<gene>
    <name evidence="10" type="ORF">E1269_18090</name>
</gene>
<dbReference type="RefSeq" id="WP_131897041.1">
    <property type="nucleotide sequence ID" value="NZ_SMKZ01000026.1"/>
</dbReference>
<feature type="transmembrane region" description="Helical" evidence="7">
    <location>
        <begin position="329"/>
        <end position="349"/>
    </location>
</feature>
<reference evidence="10 11" key="1">
    <citation type="submission" date="2019-03" db="EMBL/GenBank/DDBJ databases">
        <title>Draft genome sequences of novel Actinobacteria.</title>
        <authorList>
            <person name="Sahin N."/>
            <person name="Ay H."/>
            <person name="Saygin H."/>
        </authorList>
    </citation>
    <scope>NUCLEOTIDE SEQUENCE [LARGE SCALE GENOMIC DNA]</scope>
    <source>
        <strain evidence="10 11">5K138</strain>
    </source>
</reference>